<dbReference type="Pfam" id="PF13386">
    <property type="entry name" value="DsbD_2"/>
    <property type="match status" value="1"/>
</dbReference>
<evidence type="ECO:0000259" key="2">
    <source>
        <dbReference type="Pfam" id="PF13386"/>
    </source>
</evidence>
<keyword evidence="1" id="KW-1133">Transmembrane helix</keyword>
<dbReference type="PANTHER" id="PTHR42208">
    <property type="entry name" value="HEAVY METAL TRANSPORTER-RELATED"/>
    <property type="match status" value="1"/>
</dbReference>
<organism evidence="3 4">
    <name type="scientific">Falsiroseomonas algicola</name>
    <dbReference type="NCBI Taxonomy" id="2716930"/>
    <lineage>
        <taxon>Bacteria</taxon>
        <taxon>Pseudomonadati</taxon>
        <taxon>Pseudomonadota</taxon>
        <taxon>Alphaproteobacteria</taxon>
        <taxon>Acetobacterales</taxon>
        <taxon>Roseomonadaceae</taxon>
        <taxon>Falsiroseomonas</taxon>
    </lineage>
</organism>
<dbReference type="AlphaFoldDB" id="A0A6M1LQN5"/>
<keyword evidence="1" id="KW-0812">Transmembrane</keyword>
<feature type="transmembrane region" description="Helical" evidence="1">
    <location>
        <begin position="197"/>
        <end position="220"/>
    </location>
</feature>
<evidence type="ECO:0000313" key="4">
    <source>
        <dbReference type="Proteomes" id="UP000475385"/>
    </source>
</evidence>
<feature type="transmembrane region" description="Helical" evidence="1">
    <location>
        <begin position="232"/>
        <end position="255"/>
    </location>
</feature>
<proteinExistence type="predicted"/>
<feature type="transmembrane region" description="Helical" evidence="1">
    <location>
        <begin position="20"/>
        <end position="38"/>
    </location>
</feature>
<feature type="transmembrane region" description="Helical" evidence="1">
    <location>
        <begin position="104"/>
        <end position="122"/>
    </location>
</feature>
<dbReference type="PANTHER" id="PTHR42208:SF1">
    <property type="entry name" value="HEAVY METAL TRANSPORTER"/>
    <property type="match status" value="1"/>
</dbReference>
<keyword evidence="4" id="KW-1185">Reference proteome</keyword>
<dbReference type="InterPro" id="IPR039447">
    <property type="entry name" value="UreH-like_TM_dom"/>
</dbReference>
<gene>
    <name evidence="3" type="ORF">G3576_19885</name>
</gene>
<dbReference type="RefSeq" id="WP_164696183.1">
    <property type="nucleotide sequence ID" value="NZ_JAAIKB010000008.1"/>
</dbReference>
<reference evidence="3 4" key="2">
    <citation type="submission" date="2020-03" db="EMBL/GenBank/DDBJ databases">
        <title>Roseomonas stagni sp. nov., isolated from pond water in Japan.</title>
        <authorList>
            <person name="Furuhata K."/>
            <person name="Miyamoto H."/>
            <person name="Goto K."/>
        </authorList>
    </citation>
    <scope>NUCLEOTIDE SEQUENCE [LARGE SCALE GENOMIC DNA]</scope>
    <source>
        <strain evidence="3 4">PeD5</strain>
    </source>
</reference>
<keyword evidence="1" id="KW-0472">Membrane</keyword>
<reference evidence="3 4" key="1">
    <citation type="submission" date="2020-02" db="EMBL/GenBank/DDBJ databases">
        <authorList>
            <person name="Kim H.M."/>
            <person name="Jeon C.O."/>
        </authorList>
    </citation>
    <scope>NUCLEOTIDE SEQUENCE [LARGE SCALE GENOMIC DNA]</scope>
    <source>
        <strain evidence="3 4">PeD5</strain>
    </source>
</reference>
<sequence>MPWWDMIANCLHDLTAIGPGGLPVVAMALFLAGLAGGLTHCAAMCAPFVIAQASAATGTGGTLSRLAGAALLPYHAGRIVGYSTLGAVSGLAAGALNQVTGLRHVLAALLLAAAVLMALQALQRLPGRWRLAHAPLLPRRLAGATEGLTAWLTASMGGLLASPGGRRGFGLGLLLSGLPCGLLYAALAAAAATGSALAGAVAMLAFCLGTIPSLVGVAFLGRFFLRALGPRLQVLGAALFALNAVVLAGAALRLAA</sequence>
<comment type="caution">
    <text evidence="3">The sequence shown here is derived from an EMBL/GenBank/DDBJ whole genome shotgun (WGS) entry which is preliminary data.</text>
</comment>
<dbReference type="Proteomes" id="UP000475385">
    <property type="component" value="Unassembled WGS sequence"/>
</dbReference>
<name>A0A6M1LQN5_9PROT</name>
<feature type="transmembrane region" description="Helical" evidence="1">
    <location>
        <begin position="142"/>
        <end position="161"/>
    </location>
</feature>
<feature type="domain" description="Urease accessory protein UreH-like transmembrane" evidence="2">
    <location>
        <begin position="29"/>
        <end position="243"/>
    </location>
</feature>
<accession>A0A6M1LQN5</accession>
<feature type="transmembrane region" description="Helical" evidence="1">
    <location>
        <begin position="168"/>
        <end position="191"/>
    </location>
</feature>
<protein>
    <submittedName>
        <fullName evidence="3">Sulfite exporter TauE/SafE family protein</fullName>
    </submittedName>
</protein>
<evidence type="ECO:0000256" key="1">
    <source>
        <dbReference type="SAM" id="Phobius"/>
    </source>
</evidence>
<evidence type="ECO:0000313" key="3">
    <source>
        <dbReference type="EMBL" id="NGM22289.1"/>
    </source>
</evidence>
<dbReference type="EMBL" id="JAAIKB010000008">
    <property type="protein sequence ID" value="NGM22289.1"/>
    <property type="molecule type" value="Genomic_DNA"/>
</dbReference>